<name>A0ABQ0Y6I7_STAGA</name>
<comment type="caution">
    <text evidence="2">The sequence shown here is derived from an EMBL/GenBank/DDBJ whole genome shotgun (WGS) entry which is preliminary data.</text>
</comment>
<evidence type="ECO:0000313" key="3">
    <source>
        <dbReference type="Proteomes" id="UP000321057"/>
    </source>
</evidence>
<dbReference type="Proteomes" id="UP000321057">
    <property type="component" value="Unassembled WGS sequence"/>
</dbReference>
<feature type="compositionally biased region" description="Basic and acidic residues" evidence="1">
    <location>
        <begin position="35"/>
        <end position="50"/>
    </location>
</feature>
<reference evidence="2 3" key="1">
    <citation type="submission" date="2019-07" db="EMBL/GenBank/DDBJ databases">
        <title>Whole genome shotgun sequence of Staphylococcus gallinarum NBRC 109767.</title>
        <authorList>
            <person name="Hosoyama A."/>
            <person name="Uohara A."/>
            <person name="Ohji S."/>
            <person name="Ichikawa N."/>
        </authorList>
    </citation>
    <scope>NUCLEOTIDE SEQUENCE [LARGE SCALE GENOMIC DNA]</scope>
    <source>
        <strain evidence="2 3">NBRC 109767</strain>
    </source>
</reference>
<keyword evidence="3" id="KW-1185">Reference proteome</keyword>
<accession>A0ABQ0Y6I7</accession>
<dbReference type="EMBL" id="BKAX01000016">
    <property type="protein sequence ID" value="GEQ07015.1"/>
    <property type="molecule type" value="Genomic_DNA"/>
</dbReference>
<protein>
    <submittedName>
        <fullName evidence="2">Uncharacterized protein</fullName>
    </submittedName>
</protein>
<dbReference type="RefSeq" id="WP_042740125.1">
    <property type="nucleotide sequence ID" value="NZ_BKAX01000016.1"/>
</dbReference>
<sequence>MSKKKFTVLHAFTDLQDKDKVYNVGDSFPKPANKKVSEKRIEELSTDKNKQGKALIQEVE</sequence>
<proteinExistence type="predicted"/>
<gene>
    <name evidence="2" type="ORF">SGA02_28430</name>
</gene>
<organism evidence="2 3">
    <name type="scientific">Staphylococcus gallinarum</name>
    <dbReference type="NCBI Taxonomy" id="1293"/>
    <lineage>
        <taxon>Bacteria</taxon>
        <taxon>Bacillati</taxon>
        <taxon>Bacillota</taxon>
        <taxon>Bacilli</taxon>
        <taxon>Bacillales</taxon>
        <taxon>Staphylococcaceae</taxon>
        <taxon>Staphylococcus</taxon>
    </lineage>
</organism>
<evidence type="ECO:0000313" key="2">
    <source>
        <dbReference type="EMBL" id="GEQ07015.1"/>
    </source>
</evidence>
<evidence type="ECO:0000256" key="1">
    <source>
        <dbReference type="SAM" id="MobiDB-lite"/>
    </source>
</evidence>
<feature type="region of interest" description="Disordered" evidence="1">
    <location>
        <begin position="23"/>
        <end position="60"/>
    </location>
</feature>